<evidence type="ECO:0000313" key="3">
    <source>
        <dbReference type="Proteomes" id="UP000060787"/>
    </source>
</evidence>
<gene>
    <name evidence="2" type="ORF">LA76x_0420</name>
</gene>
<evidence type="ECO:0000313" key="2">
    <source>
        <dbReference type="EMBL" id="ALN78581.1"/>
    </source>
</evidence>
<evidence type="ECO:0000256" key="1">
    <source>
        <dbReference type="SAM" id="MobiDB-lite"/>
    </source>
</evidence>
<feature type="compositionally biased region" description="Basic and acidic residues" evidence="1">
    <location>
        <begin position="15"/>
        <end position="24"/>
    </location>
</feature>
<dbReference type="STRING" id="84531.LA76x_0420"/>
<organism evidence="2 3">
    <name type="scientific">Lysobacter antibioticus</name>
    <dbReference type="NCBI Taxonomy" id="84531"/>
    <lineage>
        <taxon>Bacteria</taxon>
        <taxon>Pseudomonadati</taxon>
        <taxon>Pseudomonadota</taxon>
        <taxon>Gammaproteobacteria</taxon>
        <taxon>Lysobacterales</taxon>
        <taxon>Lysobacteraceae</taxon>
        <taxon>Lysobacter</taxon>
    </lineage>
</organism>
<feature type="region of interest" description="Disordered" evidence="1">
    <location>
        <begin position="1"/>
        <end position="24"/>
    </location>
</feature>
<dbReference type="AlphaFoldDB" id="A0A0S2F4V0"/>
<dbReference type="Proteomes" id="UP000060787">
    <property type="component" value="Chromosome"/>
</dbReference>
<keyword evidence="3" id="KW-1185">Reference proteome</keyword>
<proteinExistence type="predicted"/>
<dbReference type="KEGG" id="lab:LA76x_0420"/>
<protein>
    <submittedName>
        <fullName evidence="2">Uncharacterized protein</fullName>
    </submittedName>
</protein>
<sequence>MASKQKEAFMSSPHRRGDAKDTKCRTCRTAGFATRWSI</sequence>
<name>A0A0S2F4V0_LYSAN</name>
<accession>A0A0S2F4V0</accession>
<reference evidence="2 3" key="1">
    <citation type="journal article" date="2015" name="BMC Genomics">
        <title>Comparative genomics and metabolic profiling of the genus Lysobacter.</title>
        <authorList>
            <person name="de Bruijn I."/>
            <person name="Cheng X."/>
            <person name="de Jager V."/>
            <person name="Exposito R.G."/>
            <person name="Watrous J."/>
            <person name="Patel N."/>
            <person name="Postma J."/>
            <person name="Dorrestein P.C."/>
            <person name="Kobayashi D."/>
            <person name="Raaijmakers J.M."/>
        </authorList>
    </citation>
    <scope>NUCLEOTIDE SEQUENCE [LARGE SCALE GENOMIC DNA]</scope>
    <source>
        <strain evidence="2 3">76</strain>
    </source>
</reference>
<dbReference type="EMBL" id="CP011129">
    <property type="protein sequence ID" value="ALN78581.1"/>
    <property type="molecule type" value="Genomic_DNA"/>
</dbReference>